<name>A0ABC8RKM3_9AQUA</name>
<proteinExistence type="predicted"/>
<accession>A0ABC8RKM3</accession>
<feature type="coiled-coil region" evidence="1">
    <location>
        <begin position="201"/>
        <end position="256"/>
    </location>
</feature>
<sequence length="330" mass="37717">MIETIGKSKKLSGQERLVVLSGQSETPCRKGVYSRSNFSCIQFLAYVLINTFQRNHAEQIALNNLLLGEISEIQREALLIREIPGRLLESMSKCNDIYKDALSVLQDFAADDKFSTAKVLSCASEIGTCLFSTLESHFSMAMDDHRTSTENRSSVREQCNIICERLNGTVTSLVLSDAQILKDDGCRYKGCTLGGEIACWKEKLDNEVNEIKEKYLSLEKEMNINNQLLEVSKHRYHSLEREFHNLKEERDALLQKVSSSSQRLAQVTEQKEKVLHDFNTEVQRRKDLEQEIKQFSVAFACRQRSLISFHTDFKTKVENMKAQSAVSIRK</sequence>
<keyword evidence="1" id="KW-0175">Coiled coil</keyword>
<dbReference type="Proteomes" id="UP001642360">
    <property type="component" value="Unassembled WGS sequence"/>
</dbReference>
<evidence type="ECO:0000256" key="1">
    <source>
        <dbReference type="SAM" id="Coils"/>
    </source>
</evidence>
<dbReference type="EMBL" id="CAUOFW020001314">
    <property type="protein sequence ID" value="CAK9143589.1"/>
    <property type="molecule type" value="Genomic_DNA"/>
</dbReference>
<protein>
    <submittedName>
        <fullName evidence="2">Uncharacterized protein</fullName>
    </submittedName>
</protein>
<comment type="caution">
    <text evidence="2">The sequence shown here is derived from an EMBL/GenBank/DDBJ whole genome shotgun (WGS) entry which is preliminary data.</text>
</comment>
<gene>
    <name evidence="2" type="ORF">ILEXP_LOCUS11306</name>
</gene>
<keyword evidence="3" id="KW-1185">Reference proteome</keyword>
<dbReference type="AlphaFoldDB" id="A0ABC8RKM3"/>
<evidence type="ECO:0000313" key="2">
    <source>
        <dbReference type="EMBL" id="CAK9143589.1"/>
    </source>
</evidence>
<evidence type="ECO:0000313" key="3">
    <source>
        <dbReference type="Proteomes" id="UP001642360"/>
    </source>
</evidence>
<reference evidence="2 3" key="1">
    <citation type="submission" date="2024-02" db="EMBL/GenBank/DDBJ databases">
        <authorList>
            <person name="Vignale AGUSTIN F."/>
            <person name="Sosa J E."/>
            <person name="Modenutti C."/>
        </authorList>
    </citation>
    <scope>NUCLEOTIDE SEQUENCE [LARGE SCALE GENOMIC DNA]</scope>
</reference>
<organism evidence="2 3">
    <name type="scientific">Ilex paraguariensis</name>
    <name type="common">yerba mate</name>
    <dbReference type="NCBI Taxonomy" id="185542"/>
    <lineage>
        <taxon>Eukaryota</taxon>
        <taxon>Viridiplantae</taxon>
        <taxon>Streptophyta</taxon>
        <taxon>Embryophyta</taxon>
        <taxon>Tracheophyta</taxon>
        <taxon>Spermatophyta</taxon>
        <taxon>Magnoliopsida</taxon>
        <taxon>eudicotyledons</taxon>
        <taxon>Gunneridae</taxon>
        <taxon>Pentapetalae</taxon>
        <taxon>asterids</taxon>
        <taxon>campanulids</taxon>
        <taxon>Aquifoliales</taxon>
        <taxon>Aquifoliaceae</taxon>
        <taxon>Ilex</taxon>
    </lineage>
</organism>